<feature type="transmembrane region" description="Helical" evidence="1">
    <location>
        <begin position="120"/>
        <end position="138"/>
    </location>
</feature>
<feature type="transmembrane region" description="Helical" evidence="1">
    <location>
        <begin position="144"/>
        <end position="161"/>
    </location>
</feature>
<proteinExistence type="predicted"/>
<name>A0A0A0BMT1_9CELL</name>
<sequence length="313" mass="32864">MRPRASTAPGPGPAEIRLLGRVLLIVGAVSLTTALFPFSPTAPVEIAATAGSAAALLGAWLLRRPDRTPAWAVHAILLVATAAMGVCVAVSTTPAGIAVTAVSFVWVALYTASVHGLRAVVGHLVAVAVALALGLLAAGAQSPAQTWFFLMATTTGVAVVLNDKTRRLRAEATVDPLTGVLSRRAFGEVAAMVTAMAARTGEPLVLALLDLDDFKRVNDEGGHAAGDDVLVRLTSSWRSTLRRGDALGRLGGDEFAVLLRNTTADQAEVLLERLRRDDEPCGWSSGIAQWERDPFDAWVARADSALYASKVMR</sequence>
<dbReference type="Proteomes" id="UP000029839">
    <property type="component" value="Unassembled WGS sequence"/>
</dbReference>
<comment type="caution">
    <text evidence="3">The sequence shown here is derived from an EMBL/GenBank/DDBJ whole genome shotgun (WGS) entry which is preliminary data.</text>
</comment>
<dbReference type="RefSeq" id="WP_052426366.1">
    <property type="nucleotide sequence ID" value="NZ_AXCY01000076.1"/>
</dbReference>
<dbReference type="NCBIfam" id="TIGR00254">
    <property type="entry name" value="GGDEF"/>
    <property type="match status" value="1"/>
</dbReference>
<feature type="transmembrane region" description="Helical" evidence="1">
    <location>
        <begin position="69"/>
        <end position="91"/>
    </location>
</feature>
<dbReference type="Pfam" id="PF00990">
    <property type="entry name" value="GGDEF"/>
    <property type="match status" value="1"/>
</dbReference>
<accession>A0A0A0BMT1</accession>
<feature type="transmembrane region" description="Helical" evidence="1">
    <location>
        <begin position="44"/>
        <end position="62"/>
    </location>
</feature>
<dbReference type="CDD" id="cd01949">
    <property type="entry name" value="GGDEF"/>
    <property type="match status" value="1"/>
</dbReference>
<evidence type="ECO:0000313" key="4">
    <source>
        <dbReference type="Proteomes" id="UP000029839"/>
    </source>
</evidence>
<dbReference type="AlphaFoldDB" id="A0A0A0BMT1"/>
<reference evidence="3 4" key="2">
    <citation type="journal article" date="2015" name="Stand. Genomic Sci.">
        <title>Draft genome sequence of Cellulomonas carbonis T26(T) and comparative analysis of six Cellulomonas genomes.</title>
        <authorList>
            <person name="Zhuang W."/>
            <person name="Zhang S."/>
            <person name="Xia X."/>
            <person name="Wang G."/>
        </authorList>
    </citation>
    <scope>NUCLEOTIDE SEQUENCE [LARGE SCALE GENOMIC DNA]</scope>
    <source>
        <strain evidence="3 4">T26</strain>
    </source>
</reference>
<keyword evidence="1" id="KW-0812">Transmembrane</keyword>
<reference evidence="3 4" key="1">
    <citation type="submission" date="2013-08" db="EMBL/GenBank/DDBJ databases">
        <title>Genome sequencing of Cellulomonas carbonis T26.</title>
        <authorList>
            <person name="Chen F."/>
            <person name="Li Y."/>
            <person name="Wang G."/>
        </authorList>
    </citation>
    <scope>NUCLEOTIDE SEQUENCE [LARGE SCALE GENOMIC DNA]</scope>
    <source>
        <strain evidence="3 4">T26</strain>
    </source>
</reference>
<dbReference type="GO" id="GO:0043709">
    <property type="term" value="P:cell adhesion involved in single-species biofilm formation"/>
    <property type="evidence" value="ECO:0007669"/>
    <property type="project" value="TreeGrafter"/>
</dbReference>
<evidence type="ECO:0000313" key="3">
    <source>
        <dbReference type="EMBL" id="KGM09803.1"/>
    </source>
</evidence>
<dbReference type="OrthoDB" id="23692at2"/>
<dbReference type="GO" id="GO:0052621">
    <property type="term" value="F:diguanylate cyclase activity"/>
    <property type="evidence" value="ECO:0007669"/>
    <property type="project" value="TreeGrafter"/>
</dbReference>
<evidence type="ECO:0000256" key="1">
    <source>
        <dbReference type="SAM" id="Phobius"/>
    </source>
</evidence>
<keyword evidence="1" id="KW-0472">Membrane</keyword>
<dbReference type="Gene3D" id="3.30.70.270">
    <property type="match status" value="1"/>
</dbReference>
<dbReference type="InterPro" id="IPR050469">
    <property type="entry name" value="Diguanylate_Cyclase"/>
</dbReference>
<dbReference type="InterPro" id="IPR000160">
    <property type="entry name" value="GGDEF_dom"/>
</dbReference>
<gene>
    <name evidence="3" type="ORF">N868_18610</name>
</gene>
<dbReference type="SUPFAM" id="SSF55073">
    <property type="entry name" value="Nucleotide cyclase"/>
    <property type="match status" value="1"/>
</dbReference>
<dbReference type="InterPro" id="IPR029787">
    <property type="entry name" value="Nucleotide_cyclase"/>
</dbReference>
<dbReference type="PANTHER" id="PTHR45138">
    <property type="entry name" value="REGULATORY COMPONENTS OF SENSORY TRANSDUCTION SYSTEM"/>
    <property type="match status" value="1"/>
</dbReference>
<organism evidence="3 4">
    <name type="scientific">Cellulomonas carbonis T26</name>
    <dbReference type="NCBI Taxonomy" id="947969"/>
    <lineage>
        <taxon>Bacteria</taxon>
        <taxon>Bacillati</taxon>
        <taxon>Actinomycetota</taxon>
        <taxon>Actinomycetes</taxon>
        <taxon>Micrococcales</taxon>
        <taxon>Cellulomonadaceae</taxon>
        <taxon>Cellulomonas</taxon>
    </lineage>
</organism>
<dbReference type="SMART" id="SM00267">
    <property type="entry name" value="GGDEF"/>
    <property type="match status" value="1"/>
</dbReference>
<dbReference type="GO" id="GO:1902201">
    <property type="term" value="P:negative regulation of bacterial-type flagellum-dependent cell motility"/>
    <property type="evidence" value="ECO:0007669"/>
    <property type="project" value="TreeGrafter"/>
</dbReference>
<evidence type="ECO:0000259" key="2">
    <source>
        <dbReference type="PROSITE" id="PS50887"/>
    </source>
</evidence>
<dbReference type="PROSITE" id="PS50887">
    <property type="entry name" value="GGDEF"/>
    <property type="match status" value="1"/>
</dbReference>
<keyword evidence="1" id="KW-1133">Transmembrane helix</keyword>
<feature type="domain" description="GGDEF" evidence="2">
    <location>
        <begin position="202"/>
        <end position="313"/>
    </location>
</feature>
<keyword evidence="4" id="KW-1185">Reference proteome</keyword>
<dbReference type="EMBL" id="AXCY01000076">
    <property type="protein sequence ID" value="KGM09803.1"/>
    <property type="molecule type" value="Genomic_DNA"/>
</dbReference>
<protein>
    <submittedName>
        <fullName evidence="3">Diguanylate cyclase</fullName>
    </submittedName>
</protein>
<feature type="transmembrane region" description="Helical" evidence="1">
    <location>
        <begin position="21"/>
        <end position="38"/>
    </location>
</feature>
<dbReference type="PANTHER" id="PTHR45138:SF24">
    <property type="entry name" value="DIGUANYLATE CYCLASE DGCC-RELATED"/>
    <property type="match status" value="1"/>
</dbReference>
<dbReference type="GO" id="GO:0005886">
    <property type="term" value="C:plasma membrane"/>
    <property type="evidence" value="ECO:0007669"/>
    <property type="project" value="TreeGrafter"/>
</dbReference>
<dbReference type="InterPro" id="IPR043128">
    <property type="entry name" value="Rev_trsase/Diguanyl_cyclase"/>
</dbReference>
<feature type="transmembrane region" description="Helical" evidence="1">
    <location>
        <begin position="97"/>
        <end position="113"/>
    </location>
</feature>